<reference evidence="2" key="1">
    <citation type="journal article" date="2019" name="Int. J. Syst. Evol. Microbiol.">
        <title>The Global Catalogue of Microorganisms (GCM) 10K type strain sequencing project: providing services to taxonomists for standard genome sequencing and annotation.</title>
        <authorList>
            <consortium name="The Broad Institute Genomics Platform"/>
            <consortium name="The Broad Institute Genome Sequencing Center for Infectious Disease"/>
            <person name="Wu L."/>
            <person name="Ma J."/>
        </authorList>
    </citation>
    <scope>NUCLEOTIDE SEQUENCE [LARGE SCALE GENOMIC DNA]</scope>
    <source>
        <strain evidence="2">JCM 17975</strain>
    </source>
</reference>
<dbReference type="Proteomes" id="UP001500843">
    <property type="component" value="Unassembled WGS sequence"/>
</dbReference>
<sequence length="81" mass="8796">MHVVAGGDVGGRYPDDLPVLVHLGAGRHGAQRDLVTARHRLPDGDRTGPGGEGFVARPQISRRDRDVVALAENQEIDLWHL</sequence>
<accession>A0ABP8X0E9</accession>
<name>A0ABP8X0E9_9MICO</name>
<keyword evidence="2" id="KW-1185">Reference proteome</keyword>
<gene>
    <name evidence="1" type="ORF">GCM10023198_18910</name>
</gene>
<evidence type="ECO:0000313" key="2">
    <source>
        <dbReference type="Proteomes" id="UP001500843"/>
    </source>
</evidence>
<organism evidence="1 2">
    <name type="scientific">Promicromonospora umidemergens</name>
    <dbReference type="NCBI Taxonomy" id="629679"/>
    <lineage>
        <taxon>Bacteria</taxon>
        <taxon>Bacillati</taxon>
        <taxon>Actinomycetota</taxon>
        <taxon>Actinomycetes</taxon>
        <taxon>Micrococcales</taxon>
        <taxon>Promicromonosporaceae</taxon>
        <taxon>Promicromonospora</taxon>
    </lineage>
</organism>
<dbReference type="EMBL" id="BAABHM010000010">
    <property type="protein sequence ID" value="GAA4698636.1"/>
    <property type="molecule type" value="Genomic_DNA"/>
</dbReference>
<proteinExistence type="predicted"/>
<protein>
    <submittedName>
        <fullName evidence="1">Uncharacterized protein</fullName>
    </submittedName>
</protein>
<comment type="caution">
    <text evidence="1">The sequence shown here is derived from an EMBL/GenBank/DDBJ whole genome shotgun (WGS) entry which is preliminary data.</text>
</comment>
<evidence type="ECO:0000313" key="1">
    <source>
        <dbReference type="EMBL" id="GAA4698636.1"/>
    </source>
</evidence>